<evidence type="ECO:0008006" key="4">
    <source>
        <dbReference type="Google" id="ProtNLM"/>
    </source>
</evidence>
<accession>A0A943DEM8</accession>
<reference evidence="2" key="1">
    <citation type="submission" date="2021-02" db="EMBL/GenBank/DDBJ databases">
        <title>Infant gut strain persistence is associated with maternal origin, phylogeny, and functional potential including surface adhesion and iron acquisition.</title>
        <authorList>
            <person name="Lou Y.C."/>
        </authorList>
    </citation>
    <scope>NUCLEOTIDE SEQUENCE</scope>
    <source>
        <strain evidence="2">L3_101_000M1_dasL3_101_000M1_concoct_87</strain>
    </source>
</reference>
<dbReference type="Proteomes" id="UP000759273">
    <property type="component" value="Unassembled WGS sequence"/>
</dbReference>
<organism evidence="2 3">
    <name type="scientific">Subdoligranulum variabile</name>
    <dbReference type="NCBI Taxonomy" id="214851"/>
    <lineage>
        <taxon>Bacteria</taxon>
        <taxon>Bacillati</taxon>
        <taxon>Bacillota</taxon>
        <taxon>Clostridia</taxon>
        <taxon>Eubacteriales</taxon>
        <taxon>Oscillospiraceae</taxon>
        <taxon>Subdoligranulum</taxon>
    </lineage>
</organism>
<feature type="transmembrane region" description="Helical" evidence="1">
    <location>
        <begin position="183"/>
        <end position="207"/>
    </location>
</feature>
<sequence>MKVMKNWFARRGALPITAYLLALAAWLVLGAAHFGSDALAKAQGRLAEETMAVTDWQLVGLTQNEDGTLTTVDGDPQMILENVDGRVVRTISYTAQFDGEAREMCLYYTTKVGEDYSADRRVFPQSVGEGRYIYTLPRTSLAALRLDPCSPEENKTVTLAVRDITLNAVDTLPAVWQYFVPTWYQAFCLVLYPALAAAAVSMIFAVLKKEK</sequence>
<dbReference type="AlphaFoldDB" id="A0A943DEM8"/>
<dbReference type="EMBL" id="JAGZGG010000031">
    <property type="protein sequence ID" value="MBS5333147.1"/>
    <property type="molecule type" value="Genomic_DNA"/>
</dbReference>
<keyword evidence="1" id="KW-0812">Transmembrane</keyword>
<name>A0A943DEM8_9FIRM</name>
<evidence type="ECO:0000313" key="3">
    <source>
        <dbReference type="Proteomes" id="UP000759273"/>
    </source>
</evidence>
<proteinExistence type="predicted"/>
<evidence type="ECO:0000256" key="1">
    <source>
        <dbReference type="SAM" id="Phobius"/>
    </source>
</evidence>
<gene>
    <name evidence="2" type="ORF">KHY36_11545</name>
</gene>
<keyword evidence="1" id="KW-0472">Membrane</keyword>
<protein>
    <recommendedName>
        <fullName evidence="4">Tat pathway signal sequence</fullName>
    </recommendedName>
</protein>
<keyword evidence="1" id="KW-1133">Transmembrane helix</keyword>
<comment type="caution">
    <text evidence="2">The sequence shown here is derived from an EMBL/GenBank/DDBJ whole genome shotgun (WGS) entry which is preliminary data.</text>
</comment>
<evidence type="ECO:0000313" key="2">
    <source>
        <dbReference type="EMBL" id="MBS5333147.1"/>
    </source>
</evidence>